<gene>
    <name evidence="9" type="ORF">ABDJ38_12175</name>
</gene>
<accession>A0ABV0CYL0</accession>
<keyword evidence="3 7" id="KW-0732">Signal</keyword>
<evidence type="ECO:0000313" key="9">
    <source>
        <dbReference type="EMBL" id="MEN7537930.1"/>
    </source>
</evidence>
<evidence type="ECO:0000256" key="7">
    <source>
        <dbReference type="SAM" id="SignalP"/>
    </source>
</evidence>
<evidence type="ECO:0000256" key="4">
    <source>
        <dbReference type="ARBA" id="ARBA00022798"/>
    </source>
</evidence>
<feature type="domain" description="GP-PDE" evidence="8">
    <location>
        <begin position="29"/>
        <end position="345"/>
    </location>
</feature>
<dbReference type="PANTHER" id="PTHR43620:SF7">
    <property type="entry name" value="GLYCEROPHOSPHODIESTER PHOSPHODIESTERASE GDPD5-RELATED"/>
    <property type="match status" value="1"/>
</dbReference>
<evidence type="ECO:0000313" key="10">
    <source>
        <dbReference type="Proteomes" id="UP001484535"/>
    </source>
</evidence>
<comment type="similarity">
    <text evidence="1">Belongs to the glycerophosphoryl diester phosphodiesterase family.</text>
</comment>
<dbReference type="InterPro" id="IPR030395">
    <property type="entry name" value="GP_PDE_dom"/>
</dbReference>
<evidence type="ECO:0000256" key="2">
    <source>
        <dbReference type="ARBA" id="ARBA00012247"/>
    </source>
</evidence>
<evidence type="ECO:0000256" key="1">
    <source>
        <dbReference type="ARBA" id="ARBA00007277"/>
    </source>
</evidence>
<keyword evidence="5" id="KW-0378">Hydrolase</keyword>
<evidence type="ECO:0000259" key="8">
    <source>
        <dbReference type="PROSITE" id="PS51704"/>
    </source>
</evidence>
<evidence type="ECO:0000256" key="5">
    <source>
        <dbReference type="ARBA" id="ARBA00022801"/>
    </source>
</evidence>
<dbReference type="SUPFAM" id="SSF51695">
    <property type="entry name" value="PLC-like phosphodiesterases"/>
    <property type="match status" value="1"/>
</dbReference>
<protein>
    <recommendedName>
        <fullName evidence="2">glycerophosphodiester phosphodiesterase</fullName>
        <ecNumber evidence="2">3.1.4.46</ecNumber>
    </recommendedName>
</protein>
<dbReference type="Gene3D" id="3.20.20.190">
    <property type="entry name" value="Phosphatidylinositol (PI) phosphodiesterase"/>
    <property type="match status" value="1"/>
</dbReference>
<keyword evidence="10" id="KW-1185">Reference proteome</keyword>
<dbReference type="Pfam" id="PF03009">
    <property type="entry name" value="GDPD"/>
    <property type="match status" value="1"/>
</dbReference>
<comment type="catalytic activity">
    <reaction evidence="6">
        <text>a sn-glycero-3-phosphodiester + H2O = an alcohol + sn-glycerol 3-phosphate + H(+)</text>
        <dbReference type="Rhea" id="RHEA:12969"/>
        <dbReference type="ChEBI" id="CHEBI:15377"/>
        <dbReference type="ChEBI" id="CHEBI:15378"/>
        <dbReference type="ChEBI" id="CHEBI:30879"/>
        <dbReference type="ChEBI" id="CHEBI:57597"/>
        <dbReference type="ChEBI" id="CHEBI:83408"/>
        <dbReference type="EC" id="3.1.4.46"/>
    </reaction>
</comment>
<evidence type="ECO:0000256" key="6">
    <source>
        <dbReference type="ARBA" id="ARBA00047512"/>
    </source>
</evidence>
<organism evidence="9 10">
    <name type="scientific">Aurantiacibacter flavus</name>
    <dbReference type="NCBI Taxonomy" id="3145232"/>
    <lineage>
        <taxon>Bacteria</taxon>
        <taxon>Pseudomonadati</taxon>
        <taxon>Pseudomonadota</taxon>
        <taxon>Alphaproteobacteria</taxon>
        <taxon>Sphingomonadales</taxon>
        <taxon>Erythrobacteraceae</taxon>
        <taxon>Aurantiacibacter</taxon>
    </lineage>
</organism>
<dbReference type="Proteomes" id="UP001484535">
    <property type="component" value="Unassembled WGS sequence"/>
</dbReference>
<keyword evidence="4" id="KW-0319">Glycerol metabolism</keyword>
<proteinExistence type="inferred from homology"/>
<sequence length="348" mass="37279">MAGRTGVKWLACLAALLLTTPAVAQDSDMLIIAHRGASGDLPEHTLSAYEKAIDDGADYIEMDLVATKDGVLVARHENEIGGTTDIDLRPEFASRLTTRIIDGAEQTGWFTEDLTLAELKTLRAKERLPELRPASAAHDGDYAVPTFAEVLALVKRKEAETGRRIGIYPEIKHPTYFADIGFDLAAMLLAELDKAGMRPGVDPVFIQCFEVTPLVRLNQLTDFPLIQLVAPISGPADIAGRTYAAMLDDDGLAMIATYADGLGPAITQVLAEDGAPTGLVTAAHRQGLAVHPWTMRHENAFLPPALQIGDDPSGEGDVARLWSLLVAAGIDGLFTDHAGEAVRLRSAN</sequence>
<comment type="caution">
    <text evidence="9">The sequence shown here is derived from an EMBL/GenBank/DDBJ whole genome shotgun (WGS) entry which is preliminary data.</text>
</comment>
<reference evidence="9 10" key="1">
    <citation type="submission" date="2024-05" db="EMBL/GenBank/DDBJ databases">
        <authorList>
            <person name="Park S."/>
        </authorList>
    </citation>
    <scope>NUCLEOTIDE SEQUENCE [LARGE SCALE GENOMIC DNA]</scope>
    <source>
        <strain evidence="9 10">DGU5</strain>
    </source>
</reference>
<feature type="signal peptide" evidence="7">
    <location>
        <begin position="1"/>
        <end position="24"/>
    </location>
</feature>
<dbReference type="PROSITE" id="PS51704">
    <property type="entry name" value="GP_PDE"/>
    <property type="match status" value="1"/>
</dbReference>
<dbReference type="InterPro" id="IPR017946">
    <property type="entry name" value="PLC-like_Pdiesterase_TIM-brl"/>
</dbReference>
<dbReference type="RefSeq" id="WP_429771113.1">
    <property type="nucleotide sequence ID" value="NZ_JBDLBR010000004.1"/>
</dbReference>
<dbReference type="EMBL" id="JBDLBR010000004">
    <property type="protein sequence ID" value="MEN7537930.1"/>
    <property type="molecule type" value="Genomic_DNA"/>
</dbReference>
<dbReference type="EC" id="3.1.4.46" evidence="2"/>
<evidence type="ECO:0000256" key="3">
    <source>
        <dbReference type="ARBA" id="ARBA00022729"/>
    </source>
</evidence>
<name>A0ABV0CYL0_9SPHN</name>
<feature type="chain" id="PRO_5045257401" description="glycerophosphodiester phosphodiesterase" evidence="7">
    <location>
        <begin position="25"/>
        <end position="348"/>
    </location>
</feature>
<dbReference type="PANTHER" id="PTHR43620">
    <property type="entry name" value="GLYCEROPHOSPHORYL DIESTER PHOSPHODIESTERASE"/>
    <property type="match status" value="1"/>
</dbReference>